<dbReference type="Proteomes" id="UP000789901">
    <property type="component" value="Unassembled WGS sequence"/>
</dbReference>
<evidence type="ECO:0000313" key="2">
    <source>
        <dbReference type="EMBL" id="CAG8725231.1"/>
    </source>
</evidence>
<proteinExistence type="predicted"/>
<name>A0ABN7V3C1_GIGMA</name>
<dbReference type="EMBL" id="CAJVQB010008974">
    <property type="protein sequence ID" value="CAG8725231.1"/>
    <property type="molecule type" value="Genomic_DNA"/>
</dbReference>
<accession>A0ABN7V3C1</accession>
<protein>
    <submittedName>
        <fullName evidence="2">27492_t:CDS:1</fullName>
    </submittedName>
</protein>
<feature type="region of interest" description="Disordered" evidence="1">
    <location>
        <begin position="85"/>
        <end position="112"/>
    </location>
</feature>
<evidence type="ECO:0000256" key="1">
    <source>
        <dbReference type="SAM" id="MobiDB-lite"/>
    </source>
</evidence>
<gene>
    <name evidence="2" type="ORF">GMARGA_LOCUS13875</name>
</gene>
<comment type="caution">
    <text evidence="2">The sequence shown here is derived from an EMBL/GenBank/DDBJ whole genome shotgun (WGS) entry which is preliminary data.</text>
</comment>
<evidence type="ECO:0000313" key="3">
    <source>
        <dbReference type="Proteomes" id="UP000789901"/>
    </source>
</evidence>
<organism evidence="2 3">
    <name type="scientific">Gigaspora margarita</name>
    <dbReference type="NCBI Taxonomy" id="4874"/>
    <lineage>
        <taxon>Eukaryota</taxon>
        <taxon>Fungi</taxon>
        <taxon>Fungi incertae sedis</taxon>
        <taxon>Mucoromycota</taxon>
        <taxon>Glomeromycotina</taxon>
        <taxon>Glomeromycetes</taxon>
        <taxon>Diversisporales</taxon>
        <taxon>Gigasporaceae</taxon>
        <taxon>Gigaspora</taxon>
    </lineage>
</organism>
<keyword evidence="3" id="KW-1185">Reference proteome</keyword>
<sequence>MQCKGGKPQHSLSEFFYIIPNEWANKCNKKWICRACMEAIGSDNALQDKNMKITNTKRYCANHLRSCSYFAAKYSSEQINHILSSATSSKEQAHTDDEEENDSTHSSNSLLA</sequence>
<reference evidence="2 3" key="1">
    <citation type="submission" date="2021-06" db="EMBL/GenBank/DDBJ databases">
        <authorList>
            <person name="Kallberg Y."/>
            <person name="Tangrot J."/>
            <person name="Rosling A."/>
        </authorList>
    </citation>
    <scope>NUCLEOTIDE SEQUENCE [LARGE SCALE GENOMIC DNA]</scope>
    <source>
        <strain evidence="2 3">120-4 pot B 10/14</strain>
    </source>
</reference>